<comment type="caution">
    <text evidence="3">The sequence shown here is derived from an EMBL/GenBank/DDBJ whole genome shotgun (WGS) entry which is preliminary data.</text>
</comment>
<dbReference type="Proteomes" id="UP000781932">
    <property type="component" value="Unassembled WGS sequence"/>
</dbReference>
<name>A0A9P6LIH2_9PEZI</name>
<dbReference type="AlphaFoldDB" id="A0A9P6LIH2"/>
<dbReference type="GeneID" id="62164604"/>
<reference evidence="3" key="2">
    <citation type="submission" date="2020-11" db="EMBL/GenBank/DDBJ databases">
        <title>Whole genome sequencing of Colletotrichum sp.</title>
        <authorList>
            <person name="Li H."/>
        </authorList>
    </citation>
    <scope>NUCLEOTIDE SEQUENCE</scope>
    <source>
        <strain evidence="3">CkLH20</strain>
    </source>
</reference>
<evidence type="ECO:0000259" key="2">
    <source>
        <dbReference type="Pfam" id="PF14420"/>
    </source>
</evidence>
<organism evidence="3 4">
    <name type="scientific">Colletotrichum karsti</name>
    <dbReference type="NCBI Taxonomy" id="1095194"/>
    <lineage>
        <taxon>Eukaryota</taxon>
        <taxon>Fungi</taxon>
        <taxon>Dikarya</taxon>
        <taxon>Ascomycota</taxon>
        <taxon>Pezizomycotina</taxon>
        <taxon>Sordariomycetes</taxon>
        <taxon>Hypocreomycetidae</taxon>
        <taxon>Glomerellales</taxon>
        <taxon>Glomerellaceae</taxon>
        <taxon>Colletotrichum</taxon>
        <taxon>Colletotrichum boninense species complex</taxon>
    </lineage>
</organism>
<feature type="domain" description="Clr5" evidence="2">
    <location>
        <begin position="29"/>
        <end position="77"/>
    </location>
</feature>
<dbReference type="Pfam" id="PF14420">
    <property type="entry name" value="Clr5"/>
    <property type="match status" value="1"/>
</dbReference>
<keyword evidence="4" id="KW-1185">Reference proteome</keyword>
<feature type="region of interest" description="Disordered" evidence="1">
    <location>
        <begin position="1"/>
        <end position="21"/>
    </location>
</feature>
<dbReference type="EMBL" id="JAATWM020000030">
    <property type="protein sequence ID" value="KAF9873705.1"/>
    <property type="molecule type" value="Genomic_DNA"/>
</dbReference>
<reference evidence="3" key="1">
    <citation type="submission" date="2020-03" db="EMBL/GenBank/DDBJ databases">
        <authorList>
            <person name="He L."/>
        </authorList>
    </citation>
    <scope>NUCLEOTIDE SEQUENCE</scope>
    <source>
        <strain evidence="3">CkLH20</strain>
    </source>
</reference>
<dbReference type="OrthoDB" id="5392716at2759"/>
<evidence type="ECO:0000256" key="1">
    <source>
        <dbReference type="SAM" id="MobiDB-lite"/>
    </source>
</evidence>
<proteinExistence type="predicted"/>
<dbReference type="RefSeq" id="XP_038743166.1">
    <property type="nucleotide sequence ID" value="XM_038891530.1"/>
</dbReference>
<sequence length="123" mass="14089">MSRVDTPDGNPAANGSADRTPPVHLFVKHDLEPYKGEIVDAWKRGETIDNIVKFLATKGIKISRSTFQRRITLWGITRRYKNSVRLELIRRTNTAAQAGDPRLGRFLFISIFIKYTDCRIITK</sequence>
<evidence type="ECO:0000313" key="4">
    <source>
        <dbReference type="Proteomes" id="UP000781932"/>
    </source>
</evidence>
<dbReference type="InterPro" id="IPR025676">
    <property type="entry name" value="Clr5_dom"/>
</dbReference>
<accession>A0A9P6LIH2</accession>
<gene>
    <name evidence="3" type="ORF">CkaCkLH20_08815</name>
</gene>
<protein>
    <recommendedName>
        <fullName evidence="2">Clr5 domain-containing protein</fullName>
    </recommendedName>
</protein>
<evidence type="ECO:0000313" key="3">
    <source>
        <dbReference type="EMBL" id="KAF9873705.1"/>
    </source>
</evidence>